<evidence type="ECO:0000256" key="1">
    <source>
        <dbReference type="SAM" id="MobiDB-lite"/>
    </source>
</evidence>
<dbReference type="Proteomes" id="UP000054549">
    <property type="component" value="Unassembled WGS sequence"/>
</dbReference>
<dbReference type="InParanoid" id="A0A0C2W754"/>
<accession>A0A0C2W754</accession>
<feature type="compositionally biased region" description="Pro residues" evidence="1">
    <location>
        <begin position="38"/>
        <end position="48"/>
    </location>
</feature>
<dbReference type="HOGENOM" id="CLU_2014673_0_0_1"/>
<protein>
    <submittedName>
        <fullName evidence="2">Uncharacterized protein</fullName>
    </submittedName>
</protein>
<dbReference type="EMBL" id="KN818389">
    <property type="protein sequence ID" value="KIL56972.1"/>
    <property type="molecule type" value="Genomic_DNA"/>
</dbReference>
<feature type="region of interest" description="Disordered" evidence="1">
    <location>
        <begin position="23"/>
        <end position="79"/>
    </location>
</feature>
<gene>
    <name evidence="2" type="ORF">M378DRAFT_16597</name>
</gene>
<name>A0A0C2W754_AMAMK</name>
<evidence type="ECO:0000313" key="3">
    <source>
        <dbReference type="Proteomes" id="UP000054549"/>
    </source>
</evidence>
<evidence type="ECO:0000313" key="2">
    <source>
        <dbReference type="EMBL" id="KIL56972.1"/>
    </source>
</evidence>
<organism evidence="2 3">
    <name type="scientific">Amanita muscaria (strain Koide BX008)</name>
    <dbReference type="NCBI Taxonomy" id="946122"/>
    <lineage>
        <taxon>Eukaryota</taxon>
        <taxon>Fungi</taxon>
        <taxon>Dikarya</taxon>
        <taxon>Basidiomycota</taxon>
        <taxon>Agaricomycotina</taxon>
        <taxon>Agaricomycetes</taxon>
        <taxon>Agaricomycetidae</taxon>
        <taxon>Agaricales</taxon>
        <taxon>Pluteineae</taxon>
        <taxon>Amanitaceae</taxon>
        <taxon>Amanita</taxon>
    </lineage>
</organism>
<sequence>MTWPIKSIASSLSLHIQITKSILEGSDEMPPEFKPNLASPPPTSAPPKPEAKPEPASPTKDTEMEEFDEEEAKAKRPAPVVEPVVLTVRCLLIHISDSSGFIDVERRRLCPPNGFATKMSRQS</sequence>
<reference evidence="2 3" key="1">
    <citation type="submission" date="2014-04" db="EMBL/GenBank/DDBJ databases">
        <title>Evolutionary Origins and Diversification of the Mycorrhizal Mutualists.</title>
        <authorList>
            <consortium name="DOE Joint Genome Institute"/>
            <consortium name="Mycorrhizal Genomics Consortium"/>
            <person name="Kohler A."/>
            <person name="Kuo A."/>
            <person name="Nagy L.G."/>
            <person name="Floudas D."/>
            <person name="Copeland A."/>
            <person name="Barry K.W."/>
            <person name="Cichocki N."/>
            <person name="Veneault-Fourrey C."/>
            <person name="LaButti K."/>
            <person name="Lindquist E.A."/>
            <person name="Lipzen A."/>
            <person name="Lundell T."/>
            <person name="Morin E."/>
            <person name="Murat C."/>
            <person name="Riley R."/>
            <person name="Ohm R."/>
            <person name="Sun H."/>
            <person name="Tunlid A."/>
            <person name="Henrissat B."/>
            <person name="Grigoriev I.V."/>
            <person name="Hibbett D.S."/>
            <person name="Martin F."/>
        </authorList>
    </citation>
    <scope>NUCLEOTIDE SEQUENCE [LARGE SCALE GENOMIC DNA]</scope>
    <source>
        <strain evidence="2 3">Koide BX008</strain>
    </source>
</reference>
<proteinExistence type="predicted"/>
<dbReference type="AlphaFoldDB" id="A0A0C2W754"/>
<keyword evidence="3" id="KW-1185">Reference proteome</keyword>